<evidence type="ECO:0008006" key="2">
    <source>
        <dbReference type="Google" id="ProtNLM"/>
    </source>
</evidence>
<gene>
    <name evidence="1" type="ORF">MNBD_UNCLBAC01-2043</name>
</gene>
<dbReference type="EMBL" id="UOGJ01000153">
    <property type="protein sequence ID" value="VAX38269.1"/>
    <property type="molecule type" value="Genomic_DNA"/>
</dbReference>
<reference evidence="1" key="1">
    <citation type="submission" date="2018-06" db="EMBL/GenBank/DDBJ databases">
        <authorList>
            <person name="Zhirakovskaya E."/>
        </authorList>
    </citation>
    <scope>NUCLEOTIDE SEQUENCE</scope>
</reference>
<proteinExistence type="predicted"/>
<dbReference type="AlphaFoldDB" id="A0A3B1D7P2"/>
<sequence>MKYLKQLDSNLWIYDGSTVSWYTMPYTTRMTVVRLDDGKIWIHSPEKILDGLINEIRELGEVEYIISPNKIHHLFIQDWAKVFPDAKTYAAPGLKEKRNDVNFYGELEDYSEIEWKDEIDQLIFKGSRVMDEVVFFHKKSRTLILTDLIENFSPNHFTGVKKILAVFTGIVSPNGKMPLDWRLSFFRGKQEARKSLEKMVNWSPVRIIISHGECIDKNAVSFLLKSFSWVR</sequence>
<name>A0A3B1D7P2_9ZZZZ</name>
<accession>A0A3B1D7P2</accession>
<dbReference type="PANTHER" id="PTHR33835">
    <property type="entry name" value="YALI0C07656P"/>
    <property type="match status" value="1"/>
</dbReference>
<dbReference type="SUPFAM" id="SSF56281">
    <property type="entry name" value="Metallo-hydrolase/oxidoreductase"/>
    <property type="match status" value="1"/>
</dbReference>
<dbReference type="Pfam" id="PF14234">
    <property type="entry name" value="DUF4336"/>
    <property type="match status" value="1"/>
</dbReference>
<protein>
    <recommendedName>
        <fullName evidence="2">Methanol oxidation genes, glmU-like</fullName>
    </recommendedName>
</protein>
<evidence type="ECO:0000313" key="1">
    <source>
        <dbReference type="EMBL" id="VAX38269.1"/>
    </source>
</evidence>
<dbReference type="InterPro" id="IPR025638">
    <property type="entry name" value="DUF4336"/>
</dbReference>
<dbReference type="PANTHER" id="PTHR33835:SF1">
    <property type="entry name" value="METALLO-BETA-LACTAMASE DOMAIN-CONTAINING PROTEIN"/>
    <property type="match status" value="1"/>
</dbReference>
<organism evidence="1">
    <name type="scientific">hydrothermal vent metagenome</name>
    <dbReference type="NCBI Taxonomy" id="652676"/>
    <lineage>
        <taxon>unclassified sequences</taxon>
        <taxon>metagenomes</taxon>
        <taxon>ecological metagenomes</taxon>
    </lineage>
</organism>
<dbReference type="InterPro" id="IPR036866">
    <property type="entry name" value="RibonucZ/Hydroxyglut_hydro"/>
</dbReference>